<keyword evidence="3" id="KW-1185">Reference proteome</keyword>
<protein>
    <recommendedName>
        <fullName evidence="4">Secreted protein</fullName>
    </recommendedName>
</protein>
<evidence type="ECO:0000256" key="1">
    <source>
        <dbReference type="SAM" id="SignalP"/>
    </source>
</evidence>
<evidence type="ECO:0000313" key="2">
    <source>
        <dbReference type="EMBL" id="MCT7659945.1"/>
    </source>
</evidence>
<proteinExistence type="predicted"/>
<organism evidence="2 3">
    <name type="scientific">Mycobacterium deserti</name>
    <dbReference type="NCBI Taxonomy" id="2978347"/>
    <lineage>
        <taxon>Bacteria</taxon>
        <taxon>Bacillati</taxon>
        <taxon>Actinomycetota</taxon>
        <taxon>Actinomycetes</taxon>
        <taxon>Mycobacteriales</taxon>
        <taxon>Mycobacteriaceae</taxon>
        <taxon>Mycobacterium</taxon>
    </lineage>
</organism>
<sequence length="90" mass="9666">MKKIGEAAIVGALAVTALGVGAGVANADEAIASSAGNAWAIDRPDWDDDWRGPKWDDRRWDGPRYWNGPQYGNCAWVPPAVSMWVPPAVC</sequence>
<gene>
    <name evidence="2" type="ORF">N4S67_16120</name>
</gene>
<name>A0ABT2MCF0_9MYCO</name>
<dbReference type="EMBL" id="JAODWD010000003">
    <property type="protein sequence ID" value="MCT7659945.1"/>
    <property type="molecule type" value="Genomic_DNA"/>
</dbReference>
<comment type="caution">
    <text evidence="2">The sequence shown here is derived from an EMBL/GenBank/DDBJ whole genome shotgun (WGS) entry which is preliminary data.</text>
</comment>
<dbReference type="RefSeq" id="WP_260993952.1">
    <property type="nucleotide sequence ID" value="NZ_JAODWD010000003.1"/>
</dbReference>
<dbReference type="Proteomes" id="UP001206639">
    <property type="component" value="Unassembled WGS sequence"/>
</dbReference>
<feature type="chain" id="PRO_5045602924" description="Secreted protein" evidence="1">
    <location>
        <begin position="28"/>
        <end position="90"/>
    </location>
</feature>
<evidence type="ECO:0000313" key="3">
    <source>
        <dbReference type="Proteomes" id="UP001206639"/>
    </source>
</evidence>
<reference evidence="3" key="1">
    <citation type="submission" date="2023-07" db="EMBL/GenBank/DDBJ databases">
        <authorList>
            <person name="Deng Y."/>
            <person name="Zhang Y.-Q."/>
        </authorList>
    </citation>
    <scope>NUCLEOTIDE SEQUENCE [LARGE SCALE GENOMIC DNA]</scope>
    <source>
        <strain evidence="3">CPCC 205710</strain>
    </source>
</reference>
<evidence type="ECO:0008006" key="4">
    <source>
        <dbReference type="Google" id="ProtNLM"/>
    </source>
</evidence>
<accession>A0ABT2MCF0</accession>
<feature type="signal peptide" evidence="1">
    <location>
        <begin position="1"/>
        <end position="27"/>
    </location>
</feature>
<keyword evidence="1" id="KW-0732">Signal</keyword>